<evidence type="ECO:0000313" key="1">
    <source>
        <dbReference type="EMBL" id="QHU08258.1"/>
    </source>
</evidence>
<proteinExistence type="predicted"/>
<sequence>MTCIRSSRAITNLINTGCCISNLCCGTPAAYYIERICCDPITDNTYFSTGACNGIISLDLPRKGEFVSCAVDLLLSGTYSSIAEIQQHLASYTYQILSDDCIDIFPAVITLHGVSVTYDQPIGRIIAGSSTVFGCLGSYSAIVGFTPSPLTQSGTYTVNVDQCSSQGITIVLP</sequence>
<reference evidence="1" key="1">
    <citation type="journal article" date="2020" name="Nature">
        <title>Giant virus diversity and host interactions through global metagenomics.</title>
        <authorList>
            <person name="Schulz F."/>
            <person name="Roux S."/>
            <person name="Paez-Espino D."/>
            <person name="Jungbluth S."/>
            <person name="Walsh D.A."/>
            <person name="Denef V.J."/>
            <person name="McMahon K.D."/>
            <person name="Konstantinidis K.T."/>
            <person name="Eloe-Fadrosh E.A."/>
            <person name="Kyrpides N.C."/>
            <person name="Woyke T."/>
        </authorList>
    </citation>
    <scope>NUCLEOTIDE SEQUENCE</scope>
    <source>
        <strain evidence="1">GVMAG-S-1062768-28</strain>
    </source>
</reference>
<name>A0A6C0JWL2_9ZZZZ</name>
<accession>A0A6C0JWL2</accession>
<organism evidence="1">
    <name type="scientific">viral metagenome</name>
    <dbReference type="NCBI Taxonomy" id="1070528"/>
    <lineage>
        <taxon>unclassified sequences</taxon>
        <taxon>metagenomes</taxon>
        <taxon>organismal metagenomes</taxon>
    </lineage>
</organism>
<protein>
    <submittedName>
        <fullName evidence="1">Uncharacterized protein</fullName>
    </submittedName>
</protein>
<dbReference type="EMBL" id="MN740695">
    <property type="protein sequence ID" value="QHU08258.1"/>
    <property type="molecule type" value="Genomic_DNA"/>
</dbReference>
<dbReference type="AlphaFoldDB" id="A0A6C0JWL2"/>